<dbReference type="PRINTS" id="PR00413">
    <property type="entry name" value="HADHALOGNASE"/>
</dbReference>
<evidence type="ECO:0008006" key="6">
    <source>
        <dbReference type="Google" id="ProtNLM"/>
    </source>
</evidence>
<dbReference type="SFLD" id="SFLDG01135">
    <property type="entry name" value="C1.5.6:_HAD__Beta-PGM__Phospha"/>
    <property type="match status" value="1"/>
</dbReference>
<accession>A0A1V0QSX6</accession>
<dbReference type="InterPro" id="IPR036412">
    <property type="entry name" value="HAD-like_sf"/>
</dbReference>
<evidence type="ECO:0000256" key="2">
    <source>
        <dbReference type="ARBA" id="ARBA00022723"/>
    </source>
</evidence>
<dbReference type="SUPFAM" id="SSF56784">
    <property type="entry name" value="HAD-like"/>
    <property type="match status" value="1"/>
</dbReference>
<evidence type="ECO:0000313" key="5">
    <source>
        <dbReference type="EMBL" id="ARE72419.1"/>
    </source>
</evidence>
<dbReference type="InterPro" id="IPR006439">
    <property type="entry name" value="HAD-SF_hydro_IA"/>
</dbReference>
<keyword evidence="2" id="KW-0479">Metal-binding</keyword>
<dbReference type="FunFam" id="3.40.50.1000:FF:000036">
    <property type="entry name" value="HAD family hydrolase"/>
    <property type="match status" value="1"/>
</dbReference>
<evidence type="ECO:0000256" key="3">
    <source>
        <dbReference type="ARBA" id="ARBA00022801"/>
    </source>
</evidence>
<dbReference type="InterPro" id="IPR023198">
    <property type="entry name" value="PGP-like_dom2"/>
</dbReference>
<dbReference type="PANTHER" id="PTHR43481">
    <property type="entry name" value="FRUCTOSE-1-PHOSPHATE PHOSPHATASE"/>
    <property type="match status" value="1"/>
</dbReference>
<evidence type="ECO:0000256" key="4">
    <source>
        <dbReference type="SAM" id="MobiDB-lite"/>
    </source>
</evidence>
<dbReference type="GO" id="GO:0050308">
    <property type="term" value="F:sugar-phosphatase activity"/>
    <property type="evidence" value="ECO:0007669"/>
    <property type="project" value="TreeGrafter"/>
</dbReference>
<dbReference type="SFLD" id="SFLDS00003">
    <property type="entry name" value="Haloacid_Dehalogenase"/>
    <property type="match status" value="1"/>
</dbReference>
<dbReference type="InterPro" id="IPR051806">
    <property type="entry name" value="HAD-like_SPP"/>
</dbReference>
<dbReference type="Pfam" id="PF00702">
    <property type="entry name" value="Hydrolase"/>
    <property type="match status" value="1"/>
</dbReference>
<comment type="similarity">
    <text evidence="1">Belongs to the HAD-like hydrolase superfamily. CbbY/CbbZ/Gph/YieH family.</text>
</comment>
<feature type="region of interest" description="Disordered" evidence="4">
    <location>
        <begin position="83"/>
        <end position="102"/>
    </location>
</feature>
<dbReference type="PANTHER" id="PTHR43481:SF4">
    <property type="entry name" value="GLYCEROL-1-PHOSPHATE PHOSPHOHYDROLASE 1-RELATED"/>
    <property type="match status" value="1"/>
</dbReference>
<sequence length="255" mass="27151">MTHSPTPSPEAPQPSARYAAEAVVFDHDGILVDTIRPDYLACSALFEEHGATLPARMWAQEVCGRPDGYPRLFDVLLDSAGAPAGSGPSHSADRGTTGPGGHAALQERLSQLWERFMTPEHVRLLPGVRELLTRLRAAGLPVAVASAADAEWVRRWLGHFGIEEYVDTVVGGDEVPRRKPDPAVYLAAAARLGVPPARCVAFEDSLTGVAAARAAGITVTAVPTGLTRSLDYSAADHVLPGLWAVDLSRPPWTAR</sequence>
<protein>
    <recommendedName>
        <fullName evidence="6">Hydrolase</fullName>
    </recommendedName>
</protein>
<evidence type="ECO:0000256" key="1">
    <source>
        <dbReference type="ARBA" id="ARBA00006171"/>
    </source>
</evidence>
<proteinExistence type="inferred from homology"/>
<dbReference type="AlphaFoldDB" id="A0A1V0QSX6"/>
<dbReference type="SFLD" id="SFLDG01129">
    <property type="entry name" value="C1.5:_HAD__Beta-PGM__Phosphata"/>
    <property type="match status" value="1"/>
</dbReference>
<gene>
    <name evidence="5" type="primary">h</name>
</gene>
<dbReference type="Gene3D" id="1.10.150.240">
    <property type="entry name" value="Putative phosphatase, domain 2"/>
    <property type="match status" value="1"/>
</dbReference>
<reference evidence="5" key="1">
    <citation type="submission" date="2016-10" db="EMBL/GenBank/DDBJ databases">
        <authorList>
            <person name="de Groot N.N."/>
        </authorList>
    </citation>
    <scope>NUCLEOTIDE SEQUENCE</scope>
    <source>
        <strain evidence="5">ACCC40033</strain>
    </source>
</reference>
<dbReference type="EMBL" id="KY014292">
    <property type="protein sequence ID" value="ARE72419.1"/>
    <property type="molecule type" value="Genomic_DNA"/>
</dbReference>
<keyword evidence="3" id="KW-0378">Hydrolase</keyword>
<dbReference type="GO" id="GO:0046872">
    <property type="term" value="F:metal ion binding"/>
    <property type="evidence" value="ECO:0007669"/>
    <property type="project" value="UniProtKB-KW"/>
</dbReference>
<organism evidence="5">
    <name type="scientific">Streptomyces hygrospinosus</name>
    <dbReference type="NCBI Taxonomy" id="516360"/>
    <lineage>
        <taxon>Bacteria</taxon>
        <taxon>Bacillati</taxon>
        <taxon>Actinomycetota</taxon>
        <taxon>Actinomycetes</taxon>
        <taxon>Kitasatosporales</taxon>
        <taxon>Streptomycetaceae</taxon>
        <taxon>Streptomyces</taxon>
    </lineage>
</organism>
<dbReference type="Gene3D" id="3.40.50.1000">
    <property type="entry name" value="HAD superfamily/HAD-like"/>
    <property type="match status" value="1"/>
</dbReference>
<dbReference type="InterPro" id="IPR023214">
    <property type="entry name" value="HAD_sf"/>
</dbReference>
<dbReference type="NCBIfam" id="TIGR01509">
    <property type="entry name" value="HAD-SF-IA-v3"/>
    <property type="match status" value="1"/>
</dbReference>
<name>A0A1V0QSX6_9ACTN</name>
<reference evidence="5" key="2">
    <citation type="journal article" date="2017" name="Proc. Natl. Acad. Sci. U.S.A.">
        <title>Biosynthesis of the pyrrolidine protein synthesis inhibitor anisomycin involves novel gene ensemble and cryptic biosynthetic steps.</title>
        <authorList>
            <person name="Zheng X."/>
            <person name="Cheng Q."/>
            <person name="Yao F."/>
            <person name="Wang X."/>
            <person name="Kong L."/>
            <person name="Cao B."/>
            <person name="Xu M."/>
            <person name="Lin S."/>
            <person name="Deng Z."/>
            <person name="Chooi Y.H."/>
            <person name="You D."/>
        </authorList>
    </citation>
    <scope>NUCLEOTIDE SEQUENCE</scope>
    <source>
        <strain evidence="5">ACCC40033</strain>
    </source>
</reference>